<organism evidence="1 2">
    <name type="scientific">Acanthamoeba castellanii (strain ATCC 30010 / Neff)</name>
    <dbReference type="NCBI Taxonomy" id="1257118"/>
    <lineage>
        <taxon>Eukaryota</taxon>
        <taxon>Amoebozoa</taxon>
        <taxon>Discosea</taxon>
        <taxon>Longamoebia</taxon>
        <taxon>Centramoebida</taxon>
        <taxon>Acanthamoebidae</taxon>
        <taxon>Acanthamoeba</taxon>
    </lineage>
</organism>
<gene>
    <name evidence="1" type="ORF">ACA1_136750</name>
</gene>
<evidence type="ECO:0000313" key="2">
    <source>
        <dbReference type="Proteomes" id="UP000011083"/>
    </source>
</evidence>
<dbReference type="VEuPathDB" id="AmoebaDB:ACA1_136750"/>
<dbReference type="GeneID" id="14919159"/>
<sequence>MLIIPIKPNLPSHQVNTVHQLPTLNELHHHFSHTREKQLCATLKALDIEATDSPLHACLICKKGKQTHKPIQYAMIYLLRNKSGAHLI</sequence>
<reference evidence="1 2" key="1">
    <citation type="journal article" date="2013" name="Genome Biol.">
        <title>Genome of Acanthamoeba castellanii highlights extensive lateral gene transfer and early evolution of tyrosine kinase signaling.</title>
        <authorList>
            <person name="Clarke M."/>
            <person name="Lohan A.J."/>
            <person name="Liu B."/>
            <person name="Lagkouvardos I."/>
            <person name="Roy S."/>
            <person name="Zafar N."/>
            <person name="Bertelli C."/>
            <person name="Schilde C."/>
            <person name="Kianianmomeni A."/>
            <person name="Burglin T.R."/>
            <person name="Frech C."/>
            <person name="Turcotte B."/>
            <person name="Kopec K.O."/>
            <person name="Synnott J.M."/>
            <person name="Choo C."/>
            <person name="Paponov I."/>
            <person name="Finkler A."/>
            <person name="Soon Heng Tan C."/>
            <person name="Hutchins A.P."/>
            <person name="Weinmeier T."/>
            <person name="Rattei T."/>
            <person name="Chu J.S."/>
            <person name="Gimenez G."/>
            <person name="Irimia M."/>
            <person name="Rigden D.J."/>
            <person name="Fitzpatrick D.A."/>
            <person name="Lorenzo-Morales J."/>
            <person name="Bateman A."/>
            <person name="Chiu C.H."/>
            <person name="Tang P."/>
            <person name="Hegemann P."/>
            <person name="Fromm H."/>
            <person name="Raoult D."/>
            <person name="Greub G."/>
            <person name="Miranda-Saavedra D."/>
            <person name="Chen N."/>
            <person name="Nash P."/>
            <person name="Ginger M.L."/>
            <person name="Horn M."/>
            <person name="Schaap P."/>
            <person name="Caler L."/>
            <person name="Loftus B."/>
        </authorList>
    </citation>
    <scope>NUCLEOTIDE SEQUENCE [LARGE SCALE GENOMIC DNA]</scope>
    <source>
        <strain evidence="1 2">Neff</strain>
    </source>
</reference>
<protein>
    <submittedName>
        <fullName evidence="1">Uncharacterized protein</fullName>
    </submittedName>
</protein>
<keyword evidence="2" id="KW-1185">Reference proteome</keyword>
<dbReference type="KEGG" id="acan:ACA1_136750"/>
<dbReference type="Proteomes" id="UP000011083">
    <property type="component" value="Unassembled WGS sequence"/>
</dbReference>
<dbReference type="RefSeq" id="XP_004340392.1">
    <property type="nucleotide sequence ID" value="XM_004340344.1"/>
</dbReference>
<accession>L8GYJ7</accession>
<proteinExistence type="predicted"/>
<name>L8GYJ7_ACACF</name>
<evidence type="ECO:0000313" key="1">
    <source>
        <dbReference type="EMBL" id="ELR18364.1"/>
    </source>
</evidence>
<dbReference type="EMBL" id="KB007956">
    <property type="protein sequence ID" value="ELR18364.1"/>
    <property type="molecule type" value="Genomic_DNA"/>
</dbReference>
<dbReference type="AlphaFoldDB" id="L8GYJ7"/>